<dbReference type="AlphaFoldDB" id="A0A415EXC0"/>
<dbReference type="SUPFAM" id="SSF51126">
    <property type="entry name" value="Pectin lyase-like"/>
    <property type="match status" value="1"/>
</dbReference>
<dbReference type="InterPro" id="IPR051801">
    <property type="entry name" value="GH28_Enzymes"/>
</dbReference>
<name>A0A415EXC0_ENTCA</name>
<keyword evidence="3 4" id="KW-0326">Glycosidase</keyword>
<reference evidence="5 6" key="1">
    <citation type="submission" date="2018-08" db="EMBL/GenBank/DDBJ databases">
        <title>A genome reference for cultivated species of the human gut microbiota.</title>
        <authorList>
            <person name="Zou Y."/>
            <person name="Xue W."/>
            <person name="Luo G."/>
        </authorList>
    </citation>
    <scope>NUCLEOTIDE SEQUENCE [LARGE SCALE GENOMIC DNA]</scope>
    <source>
        <strain evidence="5 6">AF48-16</strain>
    </source>
</reference>
<dbReference type="InterPro" id="IPR012334">
    <property type="entry name" value="Pectin_lyas_fold"/>
</dbReference>
<evidence type="ECO:0000256" key="4">
    <source>
        <dbReference type="RuleBase" id="RU361169"/>
    </source>
</evidence>
<sequence length="417" mass="46103">MEDITQLLQREIDQASTVQGTVITPPGAYQIGALFLKSNVHLIVSEDTILYGSQELADYPEIDNRVAGINMKWPAAMINVFHAENVMISGKGKLDGRGEIWWQTFWGTDEASGMMADYAKKGLRWAADYDCKRPRNILVYESQQVTIKGISSVQSGFWNTQITYSHHILIDGITIDNGKGPSTDGIDIDSCEEVTIQNAYISCNDDNISIKAGRGAEALAQQRSCRKITIKDCQLGYGSGIAIGSETSGGIEEIKIQKVVFEQTGAGFRIKSANNRGGFIRKVTASDLTMKDVGFPFLLQTNWYPDYSYPELPADYEEEIPDYWHKLMVQPAIPVGPAKVCDITIENVQATKTGQQSVRAFFIEASPAEPIRNLTLKNLSIHADEFGKIAGVENLKMVETIVTALAPTLDQNDVYER</sequence>
<accession>A0A415EXC0</accession>
<keyword evidence="2 4" id="KW-0378">Hydrolase</keyword>
<evidence type="ECO:0000313" key="6">
    <source>
        <dbReference type="Proteomes" id="UP000286288"/>
    </source>
</evidence>
<dbReference type="Gene3D" id="2.160.20.10">
    <property type="entry name" value="Single-stranded right-handed beta-helix, Pectin lyase-like"/>
    <property type="match status" value="1"/>
</dbReference>
<dbReference type="InterPro" id="IPR011050">
    <property type="entry name" value="Pectin_lyase_fold/virulence"/>
</dbReference>
<comment type="similarity">
    <text evidence="1 4">Belongs to the glycosyl hydrolase 28 family.</text>
</comment>
<evidence type="ECO:0000256" key="1">
    <source>
        <dbReference type="ARBA" id="ARBA00008834"/>
    </source>
</evidence>
<dbReference type="Proteomes" id="UP000286288">
    <property type="component" value="Unassembled WGS sequence"/>
</dbReference>
<dbReference type="PANTHER" id="PTHR31339">
    <property type="entry name" value="PECTIN LYASE-RELATED"/>
    <property type="match status" value="1"/>
</dbReference>
<dbReference type="SMART" id="SM00710">
    <property type="entry name" value="PbH1"/>
    <property type="match status" value="5"/>
</dbReference>
<dbReference type="InterPro" id="IPR000743">
    <property type="entry name" value="Glyco_hydro_28"/>
</dbReference>
<dbReference type="PANTHER" id="PTHR31339:SF9">
    <property type="entry name" value="PLASMIN AND FIBRONECTIN-BINDING PROTEIN A"/>
    <property type="match status" value="1"/>
</dbReference>
<gene>
    <name evidence="5" type="ORF">DW084_02180</name>
</gene>
<dbReference type="GO" id="GO:0005975">
    <property type="term" value="P:carbohydrate metabolic process"/>
    <property type="evidence" value="ECO:0007669"/>
    <property type="project" value="InterPro"/>
</dbReference>
<comment type="caution">
    <text evidence="5">The sequence shown here is derived from an EMBL/GenBank/DDBJ whole genome shotgun (WGS) entry which is preliminary data.</text>
</comment>
<evidence type="ECO:0000313" key="5">
    <source>
        <dbReference type="EMBL" id="RHK07952.1"/>
    </source>
</evidence>
<organism evidence="5 6">
    <name type="scientific">Enterococcus casseliflavus</name>
    <name type="common">Enterococcus flavescens</name>
    <dbReference type="NCBI Taxonomy" id="37734"/>
    <lineage>
        <taxon>Bacteria</taxon>
        <taxon>Bacillati</taxon>
        <taxon>Bacillota</taxon>
        <taxon>Bacilli</taxon>
        <taxon>Lactobacillales</taxon>
        <taxon>Enterococcaceae</taxon>
        <taxon>Enterococcus</taxon>
    </lineage>
</organism>
<proteinExistence type="inferred from homology"/>
<evidence type="ECO:0000256" key="2">
    <source>
        <dbReference type="ARBA" id="ARBA00022801"/>
    </source>
</evidence>
<dbReference type="EMBL" id="QRMZ01000002">
    <property type="protein sequence ID" value="RHK07952.1"/>
    <property type="molecule type" value="Genomic_DNA"/>
</dbReference>
<dbReference type="InterPro" id="IPR006626">
    <property type="entry name" value="PbH1"/>
</dbReference>
<protein>
    <submittedName>
        <fullName evidence="5">Glycoside hydrolase</fullName>
    </submittedName>
</protein>
<dbReference type="GO" id="GO:0004650">
    <property type="term" value="F:polygalacturonase activity"/>
    <property type="evidence" value="ECO:0007669"/>
    <property type="project" value="InterPro"/>
</dbReference>
<dbReference type="Pfam" id="PF00295">
    <property type="entry name" value="Glyco_hydro_28"/>
    <property type="match status" value="1"/>
</dbReference>
<evidence type="ECO:0000256" key="3">
    <source>
        <dbReference type="ARBA" id="ARBA00023295"/>
    </source>
</evidence>